<feature type="compositionally biased region" description="Polar residues" evidence="1">
    <location>
        <begin position="1"/>
        <end position="14"/>
    </location>
</feature>
<proteinExistence type="predicted"/>
<dbReference type="AlphaFoldDB" id="A0A9Q3E2G0"/>
<protein>
    <submittedName>
        <fullName evidence="2">Uncharacterized protein</fullName>
    </submittedName>
</protein>
<gene>
    <name evidence="2" type="ORF">O181_050808</name>
</gene>
<keyword evidence="3" id="KW-1185">Reference proteome</keyword>
<reference evidence="2" key="1">
    <citation type="submission" date="2021-03" db="EMBL/GenBank/DDBJ databases">
        <title>Draft genome sequence of rust myrtle Austropuccinia psidii MF-1, a brazilian biotype.</title>
        <authorList>
            <person name="Quecine M.C."/>
            <person name="Pachon D.M.R."/>
            <person name="Bonatelli M.L."/>
            <person name="Correr F.H."/>
            <person name="Franceschini L.M."/>
            <person name="Leite T.F."/>
            <person name="Margarido G.R.A."/>
            <person name="Almeida C.A."/>
            <person name="Ferrarezi J.A."/>
            <person name="Labate C.A."/>
        </authorList>
    </citation>
    <scope>NUCLEOTIDE SEQUENCE</scope>
    <source>
        <strain evidence="2">MF-1</strain>
    </source>
</reference>
<feature type="region of interest" description="Disordered" evidence="1">
    <location>
        <begin position="1"/>
        <end position="25"/>
    </location>
</feature>
<comment type="caution">
    <text evidence="2">The sequence shown here is derived from an EMBL/GenBank/DDBJ whole genome shotgun (WGS) entry which is preliminary data.</text>
</comment>
<feature type="compositionally biased region" description="Basic and acidic residues" evidence="1">
    <location>
        <begin position="157"/>
        <end position="174"/>
    </location>
</feature>
<feature type="region of interest" description="Disordered" evidence="1">
    <location>
        <begin position="138"/>
        <end position="188"/>
    </location>
</feature>
<evidence type="ECO:0000313" key="3">
    <source>
        <dbReference type="Proteomes" id="UP000765509"/>
    </source>
</evidence>
<sequence>MYTSGTLQSQGTIQRTDKDFSEPEYQGLDTIVDGRTLREIIHTLHSPYDLTRTSNQRTGRMWVKFFRSTNSSNIYANGEWTTRGKGSQDKGESSHYLSHRRTTESDIAYYDSFNLTRSKASRLPSGFKPFRRKKISGQESPFFTIPGSSKEKKRIKGEKQDFFQKEAERVRTNDTEAFQLGERSSQEP</sequence>
<organism evidence="2 3">
    <name type="scientific">Austropuccinia psidii MF-1</name>
    <dbReference type="NCBI Taxonomy" id="1389203"/>
    <lineage>
        <taxon>Eukaryota</taxon>
        <taxon>Fungi</taxon>
        <taxon>Dikarya</taxon>
        <taxon>Basidiomycota</taxon>
        <taxon>Pucciniomycotina</taxon>
        <taxon>Pucciniomycetes</taxon>
        <taxon>Pucciniales</taxon>
        <taxon>Sphaerophragmiaceae</taxon>
        <taxon>Austropuccinia</taxon>
    </lineage>
</organism>
<evidence type="ECO:0000256" key="1">
    <source>
        <dbReference type="SAM" id="MobiDB-lite"/>
    </source>
</evidence>
<evidence type="ECO:0000313" key="2">
    <source>
        <dbReference type="EMBL" id="MBW0511093.1"/>
    </source>
</evidence>
<dbReference type="EMBL" id="AVOT02021982">
    <property type="protein sequence ID" value="MBW0511093.1"/>
    <property type="molecule type" value="Genomic_DNA"/>
</dbReference>
<accession>A0A9Q3E2G0</accession>
<dbReference type="Proteomes" id="UP000765509">
    <property type="component" value="Unassembled WGS sequence"/>
</dbReference>
<name>A0A9Q3E2G0_9BASI</name>